<dbReference type="STRING" id="1093900.A0A507B0N3"/>
<dbReference type="AlphaFoldDB" id="A0A507B0N3"/>
<accession>A0A507B0N3</accession>
<dbReference type="CDD" id="cd11060">
    <property type="entry name" value="CYP57A1-like"/>
    <property type="match status" value="1"/>
</dbReference>
<comment type="caution">
    <text evidence="5">The sequence shown here is derived from an EMBL/GenBank/DDBJ whole genome shotgun (WGS) entry which is preliminary data.</text>
</comment>
<dbReference type="Pfam" id="PF07992">
    <property type="entry name" value="Pyr_redox_2"/>
    <property type="match status" value="1"/>
</dbReference>
<dbReference type="OrthoDB" id="1470350at2759"/>
<dbReference type="Gene3D" id="1.10.630.10">
    <property type="entry name" value="Cytochrome P450"/>
    <property type="match status" value="1"/>
</dbReference>
<dbReference type="GO" id="GO:0016705">
    <property type="term" value="F:oxidoreductase activity, acting on paired donors, with incorporation or reduction of molecular oxygen"/>
    <property type="evidence" value="ECO:0007669"/>
    <property type="project" value="InterPro"/>
</dbReference>
<dbReference type="InParanoid" id="A0A507B0N3"/>
<dbReference type="RefSeq" id="XP_030997513.1">
    <property type="nucleotide sequence ID" value="XM_031135422.1"/>
</dbReference>
<dbReference type="InterPro" id="IPR036396">
    <property type="entry name" value="Cyt_P450_sf"/>
</dbReference>
<evidence type="ECO:0000313" key="5">
    <source>
        <dbReference type="EMBL" id="TPX15802.1"/>
    </source>
</evidence>
<protein>
    <recommendedName>
        <fullName evidence="4">FAD/NAD(P)-binding domain-containing protein</fullName>
    </recommendedName>
</protein>
<evidence type="ECO:0000256" key="1">
    <source>
        <dbReference type="ARBA" id="ARBA00022617"/>
    </source>
</evidence>
<name>A0A507B0N3_9PEZI</name>
<dbReference type="PANTHER" id="PTHR24305:SF168">
    <property type="entry name" value="P450, PUTATIVE (EUROFUNG)-RELATED"/>
    <property type="match status" value="1"/>
</dbReference>
<keyword evidence="1" id="KW-0349">Heme</keyword>
<dbReference type="GeneID" id="41967583"/>
<sequence>MEIIKVRCQGTGYNALRFEPGKDNLFSMRDDDAHMKLRSKMAAGYSGKENESMERTIDEHIAKLVDLIDIKYLSTSRDFRPVDFAQKIQYFTLDVVSDLAFGQPFGYIEQDRDVFDFIKITKSFFPVTLVMANIPSLVALLHSRLFRGMLPKESDKFGFGAFIGVANSKVAERFVPDSTSQPDMLGSFIRHGLDQAEASRESLLNVVAGSDTTATTIRVMMLNLLSNPVAYRKLQKEIDDGIRSGNISSPITDAEARKLPYLQAAIKEGLRIKAPAAGPLFKVVPPEGDVIDGKFIPGGTQIGTSPFGIYQSKTTFGEDASLFRPERWLEADAVTTAEMASVVDLVFSVGKYQCLGKPVAFMELNKIFVELMRRFDFTMTRPERPMHIVNAGIWLIENFPLRSTSSMKPQQVLRYRRPFVNTFSRISSTTCANRALQTPVLTPHCPPHRAAQTAAAHIFGLQFLHTMASQQYDVLIVGGGPAGLSAAAGLARQLHTALVIDSGVYRNARAKHMHNVMGYDHADPATLRAKARADLEARYPSISFRNATVARAQKLEDGSFALTAEDGAEFRGKKLIVAAGITDLPLDVEGYSECWGYGIFHCLFCHGYEEAGQETVGVLAVGMLSNPQIAMHIIPMAGRLSKNIKIYTNGNEETAEALREQLKATNLPATVESRKIARMSLVSPGSSTSIALTLEGGEQRREGFLVSVPNAQLNGPFVKDLSLELGPAGEIALKTTGETSVPGCFAAGDIAVAMRAVPIALSTGMCAGAGAAASVQHDAAYKL</sequence>
<dbReference type="InterPro" id="IPR050121">
    <property type="entry name" value="Cytochrome_P450_monoxygenase"/>
</dbReference>
<dbReference type="Pfam" id="PF00067">
    <property type="entry name" value="p450"/>
    <property type="match status" value="1"/>
</dbReference>
<proteinExistence type="predicted"/>
<reference evidence="5 6" key="1">
    <citation type="submission" date="2019-06" db="EMBL/GenBank/DDBJ databases">
        <title>Draft genome sequence of the filamentous fungus Phialemoniopsis curvata isolated from diesel fuel.</title>
        <authorList>
            <person name="Varaljay V.A."/>
            <person name="Lyon W.J."/>
            <person name="Crouch A.L."/>
            <person name="Drake C.E."/>
            <person name="Hollomon J.M."/>
            <person name="Nadeau L.J."/>
            <person name="Nunn H.S."/>
            <person name="Stevenson B.S."/>
            <person name="Bojanowski C.L."/>
            <person name="Crookes-Goodson W.J."/>
        </authorList>
    </citation>
    <scope>NUCLEOTIDE SEQUENCE [LARGE SCALE GENOMIC DNA]</scope>
    <source>
        <strain evidence="5 6">D216</strain>
    </source>
</reference>
<dbReference type="EMBL" id="SKBQ01000001">
    <property type="protein sequence ID" value="TPX15802.1"/>
    <property type="molecule type" value="Genomic_DNA"/>
</dbReference>
<keyword evidence="6" id="KW-1185">Reference proteome</keyword>
<dbReference type="Gene3D" id="3.50.50.60">
    <property type="entry name" value="FAD/NAD(P)-binding domain"/>
    <property type="match status" value="2"/>
</dbReference>
<feature type="domain" description="FAD/NAD(P)-binding" evidence="4">
    <location>
        <begin position="472"/>
        <end position="764"/>
    </location>
</feature>
<dbReference type="InterPro" id="IPR036188">
    <property type="entry name" value="FAD/NAD-bd_sf"/>
</dbReference>
<dbReference type="PANTHER" id="PTHR24305">
    <property type="entry name" value="CYTOCHROME P450"/>
    <property type="match status" value="1"/>
</dbReference>
<dbReference type="GO" id="GO:0004497">
    <property type="term" value="F:monooxygenase activity"/>
    <property type="evidence" value="ECO:0007669"/>
    <property type="project" value="InterPro"/>
</dbReference>
<dbReference type="SUPFAM" id="SSF51905">
    <property type="entry name" value="FAD/NAD(P)-binding domain"/>
    <property type="match status" value="1"/>
</dbReference>
<dbReference type="PRINTS" id="PR00368">
    <property type="entry name" value="FADPNR"/>
</dbReference>
<dbReference type="Proteomes" id="UP000319257">
    <property type="component" value="Unassembled WGS sequence"/>
</dbReference>
<gene>
    <name evidence="5" type="ORF">E0L32_000136</name>
</gene>
<evidence type="ECO:0000256" key="3">
    <source>
        <dbReference type="ARBA" id="ARBA00023004"/>
    </source>
</evidence>
<keyword evidence="3" id="KW-0408">Iron</keyword>
<dbReference type="SUPFAM" id="SSF48264">
    <property type="entry name" value="Cytochrome P450"/>
    <property type="match status" value="1"/>
</dbReference>
<dbReference type="InterPro" id="IPR001128">
    <property type="entry name" value="Cyt_P450"/>
</dbReference>
<evidence type="ECO:0000259" key="4">
    <source>
        <dbReference type="Pfam" id="PF07992"/>
    </source>
</evidence>
<evidence type="ECO:0000256" key="2">
    <source>
        <dbReference type="ARBA" id="ARBA00022723"/>
    </source>
</evidence>
<organism evidence="5 6">
    <name type="scientific">Thyridium curvatum</name>
    <dbReference type="NCBI Taxonomy" id="1093900"/>
    <lineage>
        <taxon>Eukaryota</taxon>
        <taxon>Fungi</taxon>
        <taxon>Dikarya</taxon>
        <taxon>Ascomycota</taxon>
        <taxon>Pezizomycotina</taxon>
        <taxon>Sordariomycetes</taxon>
        <taxon>Sordariomycetidae</taxon>
        <taxon>Thyridiales</taxon>
        <taxon>Thyridiaceae</taxon>
        <taxon>Thyridium</taxon>
    </lineage>
</organism>
<evidence type="ECO:0000313" key="6">
    <source>
        <dbReference type="Proteomes" id="UP000319257"/>
    </source>
</evidence>
<dbReference type="PRINTS" id="PR00469">
    <property type="entry name" value="PNDRDTASEII"/>
</dbReference>
<dbReference type="GO" id="GO:0020037">
    <property type="term" value="F:heme binding"/>
    <property type="evidence" value="ECO:0007669"/>
    <property type="project" value="InterPro"/>
</dbReference>
<dbReference type="GO" id="GO:0005506">
    <property type="term" value="F:iron ion binding"/>
    <property type="evidence" value="ECO:0007669"/>
    <property type="project" value="InterPro"/>
</dbReference>
<dbReference type="InterPro" id="IPR023753">
    <property type="entry name" value="FAD/NAD-binding_dom"/>
</dbReference>
<keyword evidence="2" id="KW-0479">Metal-binding</keyword>